<evidence type="ECO:0000313" key="1">
    <source>
        <dbReference type="EMBL" id="CCE29212.1"/>
    </source>
</evidence>
<sequence>MHSTTISEGERKPDPKGWHVTFSFKTQEQLDSGTHVTCHAYDYIDIRGNFAEATHSDEMADSFEYDNGKTAWPPEALLDEVPTKFVLENMQTDNSTVVTQSEQGPVVVIEAICHLIRVSHLSEVPPDINIGVASDMCLAI</sequence>
<gene>
    <name evidence="1" type="ORF">CPUR_02905</name>
</gene>
<dbReference type="OrthoDB" id="4955540at2759"/>
<accession>M1VVB1</accession>
<dbReference type="AlphaFoldDB" id="M1VVB1"/>
<comment type="caution">
    <text evidence="1">The sequence shown here is derived from an EMBL/GenBank/DDBJ whole genome shotgun (WGS) entry which is preliminary data.</text>
</comment>
<proteinExistence type="predicted"/>
<keyword evidence="2" id="KW-1185">Reference proteome</keyword>
<evidence type="ECO:0000313" key="2">
    <source>
        <dbReference type="Proteomes" id="UP000016801"/>
    </source>
</evidence>
<name>M1VVB1_CLAP2</name>
<dbReference type="VEuPathDB" id="FungiDB:CPUR_02905"/>
<organism evidence="1 2">
    <name type="scientific">Claviceps purpurea (strain 20.1)</name>
    <name type="common">Ergot fungus</name>
    <name type="synonym">Sphacelia segetum</name>
    <dbReference type="NCBI Taxonomy" id="1111077"/>
    <lineage>
        <taxon>Eukaryota</taxon>
        <taxon>Fungi</taxon>
        <taxon>Dikarya</taxon>
        <taxon>Ascomycota</taxon>
        <taxon>Pezizomycotina</taxon>
        <taxon>Sordariomycetes</taxon>
        <taxon>Hypocreomycetidae</taxon>
        <taxon>Hypocreales</taxon>
        <taxon>Clavicipitaceae</taxon>
        <taxon>Claviceps</taxon>
    </lineage>
</organism>
<dbReference type="HOGENOM" id="CLU_1834958_0_0_1"/>
<protein>
    <submittedName>
        <fullName evidence="1">Uncharacterized protein</fullName>
    </submittedName>
</protein>
<reference evidence="1 2" key="1">
    <citation type="journal article" date="2013" name="PLoS Genet.">
        <title>Plant-symbiotic fungi as chemical engineers: Multi-genome analysis of the Clavicipitaceae reveals dynamics of alkaloid loci.</title>
        <authorList>
            <person name="Schardl C.L."/>
            <person name="Young C.A."/>
            <person name="Hesse U."/>
            <person name="Amyotte S.G."/>
            <person name="Andreeva K."/>
            <person name="Calie P.J."/>
            <person name="Fleetwood D.J."/>
            <person name="Haws D.C."/>
            <person name="Moore N."/>
            <person name="Oeser B."/>
            <person name="Panaccione D.G."/>
            <person name="Schweri K.K."/>
            <person name="Voisey C.R."/>
            <person name="Farman M.L."/>
            <person name="Jaromczyk J.W."/>
            <person name="Roe B.A."/>
            <person name="O'Sullivan D.M."/>
            <person name="Scott B."/>
            <person name="Tudzynski P."/>
            <person name="An Z."/>
            <person name="Arnaoudova E.G."/>
            <person name="Bullock C.T."/>
            <person name="Charlton N.D."/>
            <person name="Chen L."/>
            <person name="Cox M."/>
            <person name="Dinkins R.D."/>
            <person name="Florea S."/>
            <person name="Glenn A.E."/>
            <person name="Gordon A."/>
            <person name="Gueldener U."/>
            <person name="Harris D.R."/>
            <person name="Hollin W."/>
            <person name="Jaromczyk J."/>
            <person name="Johnson R.D."/>
            <person name="Khan A.K."/>
            <person name="Leistner E."/>
            <person name="Leuchtmann A."/>
            <person name="Li C."/>
            <person name="Liu J."/>
            <person name="Liu J."/>
            <person name="Liu M."/>
            <person name="Mace W."/>
            <person name="Machado C."/>
            <person name="Nagabhyru P."/>
            <person name="Pan J."/>
            <person name="Schmid J."/>
            <person name="Sugawara K."/>
            <person name="Steiner U."/>
            <person name="Takach J.E."/>
            <person name="Tanaka E."/>
            <person name="Webb J.S."/>
            <person name="Wilson E.V."/>
            <person name="Wiseman J.L."/>
            <person name="Yoshida R."/>
            <person name="Zeng Z."/>
        </authorList>
    </citation>
    <scope>NUCLEOTIDE SEQUENCE [LARGE SCALE GENOMIC DNA]</scope>
    <source>
        <strain evidence="1 2">20.1</strain>
    </source>
</reference>
<dbReference type="Proteomes" id="UP000016801">
    <property type="component" value="Unassembled WGS sequence"/>
</dbReference>
<dbReference type="EMBL" id="CAGA01000012">
    <property type="protein sequence ID" value="CCE29212.1"/>
    <property type="molecule type" value="Genomic_DNA"/>
</dbReference>